<sequence>MMPSTFQQEPLNYYNHVPYQPNQRGSIIIIHHSNHYESMYPAFKPTLNFSQPPMGTFPAYFFNNSYAKPSFNQMQAPFVAPLFGPYNFGNSMKFGVAQPPSTHFPLAQIDSVYCMDFMDDESPHASISVTTALVHTESTEKTVIDSELSSGTENYYFEEYDPTPTPSISFVSSSSSSDLKFTTAPPSPAPKDEAAENHLLEAAENRLLEAARFYLQEVAEHDLQEAAQNRLIEAAESYLQEAAENGLQDASKNPLLE</sequence>
<dbReference type="AlphaFoldDB" id="A0A914Z0F6"/>
<organism evidence="1 2">
    <name type="scientific">Panagrolaimus superbus</name>
    <dbReference type="NCBI Taxonomy" id="310955"/>
    <lineage>
        <taxon>Eukaryota</taxon>
        <taxon>Metazoa</taxon>
        <taxon>Ecdysozoa</taxon>
        <taxon>Nematoda</taxon>
        <taxon>Chromadorea</taxon>
        <taxon>Rhabditida</taxon>
        <taxon>Tylenchina</taxon>
        <taxon>Panagrolaimomorpha</taxon>
        <taxon>Panagrolaimoidea</taxon>
        <taxon>Panagrolaimidae</taxon>
        <taxon>Panagrolaimus</taxon>
    </lineage>
</organism>
<dbReference type="WBParaSite" id="PSU_v2.g3754.t1">
    <property type="protein sequence ID" value="PSU_v2.g3754.t1"/>
    <property type="gene ID" value="PSU_v2.g3754"/>
</dbReference>
<proteinExistence type="predicted"/>
<name>A0A914Z0F6_9BILA</name>
<evidence type="ECO:0000313" key="2">
    <source>
        <dbReference type="WBParaSite" id="PSU_v2.g3754.t1"/>
    </source>
</evidence>
<reference evidence="2" key="1">
    <citation type="submission" date="2022-11" db="UniProtKB">
        <authorList>
            <consortium name="WormBaseParasite"/>
        </authorList>
    </citation>
    <scope>IDENTIFICATION</scope>
</reference>
<protein>
    <submittedName>
        <fullName evidence="2">Uncharacterized protein</fullName>
    </submittedName>
</protein>
<evidence type="ECO:0000313" key="1">
    <source>
        <dbReference type="Proteomes" id="UP000887577"/>
    </source>
</evidence>
<dbReference type="Proteomes" id="UP000887577">
    <property type="component" value="Unplaced"/>
</dbReference>
<accession>A0A914Z0F6</accession>
<keyword evidence="1" id="KW-1185">Reference proteome</keyword>